<sequence length="241" mass="26920">MNKKAWVLLITVTLISTNIKAESCEKKWAKYYAGKSWFEPWCDTESYKRRVSEDSYYENEYVPTEDEIKQAQAQANAQRYKQASDALRKAAEQGDAVAQNNLGMRYVNGQGEVQDYKQAVAWFRKAAEQGDAVAQYNLGSMYDKGQGVVQDYQQAVAWYRKAAEQGDAGAQYNLGICFADGVGVAQDYMQAYAWLSAAAANGGDVDTVNARDMVAGWLTPATLRKGQALATRYFVQYQPKP</sequence>
<reference evidence="1 2" key="1">
    <citation type="submission" date="2020-02" db="EMBL/GenBank/DDBJ databases">
        <title>Genome sequencing of Aeromonas rivipollensis.</title>
        <authorList>
            <person name="Fono-Tamo Ubani E.K."/>
            <person name="Lekota K.E."/>
        </authorList>
    </citation>
    <scope>NUCLEOTIDE SEQUENCE [LARGE SCALE GENOMIC DNA]</scope>
    <source>
        <strain evidence="1 2">G87</strain>
    </source>
</reference>
<proteinExistence type="predicted"/>
<dbReference type="Gene3D" id="1.25.40.10">
    <property type="entry name" value="Tetratricopeptide repeat domain"/>
    <property type="match status" value="1"/>
</dbReference>
<name>A0AAW9Y7J9_9GAMM</name>
<evidence type="ECO:0000313" key="1">
    <source>
        <dbReference type="EMBL" id="NEX73774.1"/>
    </source>
</evidence>
<dbReference type="EMBL" id="JAAIKZ010000008">
    <property type="protein sequence ID" value="NEX73774.1"/>
    <property type="molecule type" value="Genomic_DNA"/>
</dbReference>
<gene>
    <name evidence="1" type="ORF">G4911_03230</name>
</gene>
<dbReference type="InterPro" id="IPR052945">
    <property type="entry name" value="Mitotic_Regulator"/>
</dbReference>
<dbReference type="SUPFAM" id="SSF81901">
    <property type="entry name" value="HCP-like"/>
    <property type="match status" value="1"/>
</dbReference>
<dbReference type="PANTHER" id="PTHR43628:SF1">
    <property type="entry name" value="CHITIN SYNTHASE REGULATORY FACTOR 2-RELATED"/>
    <property type="match status" value="1"/>
</dbReference>
<dbReference type="InterPro" id="IPR006597">
    <property type="entry name" value="Sel1-like"/>
</dbReference>
<evidence type="ECO:0000313" key="2">
    <source>
        <dbReference type="Proteomes" id="UP000480681"/>
    </source>
</evidence>
<comment type="caution">
    <text evidence="1">The sequence shown here is derived from an EMBL/GenBank/DDBJ whole genome shotgun (WGS) entry which is preliminary data.</text>
</comment>
<protein>
    <submittedName>
        <fullName evidence="1">Sel1 repeat family protein</fullName>
    </submittedName>
</protein>
<dbReference type="AlphaFoldDB" id="A0AAW9Y7J9"/>
<dbReference type="Proteomes" id="UP000480681">
    <property type="component" value="Unassembled WGS sequence"/>
</dbReference>
<organism evidence="1 2">
    <name type="scientific">Aeromonas rivipollensis</name>
    <dbReference type="NCBI Taxonomy" id="948519"/>
    <lineage>
        <taxon>Bacteria</taxon>
        <taxon>Pseudomonadati</taxon>
        <taxon>Pseudomonadota</taxon>
        <taxon>Gammaproteobacteria</taxon>
        <taxon>Aeromonadales</taxon>
        <taxon>Aeromonadaceae</taxon>
        <taxon>Aeromonas</taxon>
    </lineage>
</organism>
<dbReference type="RefSeq" id="WP_163147480.1">
    <property type="nucleotide sequence ID" value="NZ_JAAIKZ010000008.1"/>
</dbReference>
<dbReference type="PANTHER" id="PTHR43628">
    <property type="entry name" value="ACTIVATOR OF C KINASE PROTEIN 1-RELATED"/>
    <property type="match status" value="1"/>
</dbReference>
<accession>A0AAW9Y7J9</accession>
<dbReference type="InterPro" id="IPR011990">
    <property type="entry name" value="TPR-like_helical_dom_sf"/>
</dbReference>
<dbReference type="Pfam" id="PF08238">
    <property type="entry name" value="Sel1"/>
    <property type="match status" value="4"/>
</dbReference>
<dbReference type="SMART" id="SM00671">
    <property type="entry name" value="SEL1"/>
    <property type="match status" value="3"/>
</dbReference>